<evidence type="ECO:0000256" key="1">
    <source>
        <dbReference type="ARBA" id="ARBA00022645"/>
    </source>
</evidence>
<evidence type="ECO:0000256" key="2">
    <source>
        <dbReference type="ARBA" id="ARBA00022670"/>
    </source>
</evidence>
<comment type="catalytic activity">
    <reaction evidence="7">
        <text>Preferential cleavage: (Ac)2-L-Lys-D-Ala-|-D-Ala. Also transpeptidation of peptidyl-alanyl moieties that are N-acyl substituents of D-alanine.</text>
        <dbReference type="EC" id="3.4.16.4"/>
    </reaction>
</comment>
<dbReference type="PANTHER" id="PTHR32282">
    <property type="entry name" value="BINDING PROTEIN TRANSPEPTIDASE, PUTATIVE-RELATED"/>
    <property type="match status" value="1"/>
</dbReference>
<evidence type="ECO:0000256" key="9">
    <source>
        <dbReference type="SAM" id="MobiDB-lite"/>
    </source>
</evidence>
<dbReference type="EMBL" id="JAFHKS010000038">
    <property type="protein sequence ID" value="MBN3543972.1"/>
    <property type="molecule type" value="Genomic_DNA"/>
</dbReference>
<feature type="compositionally biased region" description="Basic and acidic residues" evidence="9">
    <location>
        <begin position="679"/>
        <end position="717"/>
    </location>
</feature>
<protein>
    <submittedName>
        <fullName evidence="13">PBP1A family penicillin-binding protein</fullName>
    </submittedName>
</protein>
<dbReference type="InterPro" id="IPR001264">
    <property type="entry name" value="Glyco_trans_51"/>
</dbReference>
<keyword evidence="10" id="KW-0812">Transmembrane</keyword>
<name>A0ABS2Z8U0_9BACL</name>
<comment type="caution">
    <text evidence="13">The sequence shown here is derived from an EMBL/GenBank/DDBJ whole genome shotgun (WGS) entry which is preliminary data.</text>
</comment>
<dbReference type="NCBIfam" id="TIGR02074">
    <property type="entry name" value="PBP_1a_fam"/>
    <property type="match status" value="1"/>
</dbReference>
<dbReference type="InterPro" id="IPR050396">
    <property type="entry name" value="Glycosyltr_51/Transpeptidase"/>
</dbReference>
<keyword evidence="6" id="KW-0511">Multifunctional enzyme</keyword>
<evidence type="ECO:0000256" key="7">
    <source>
        <dbReference type="ARBA" id="ARBA00034000"/>
    </source>
</evidence>
<dbReference type="SUPFAM" id="SSF56601">
    <property type="entry name" value="beta-lactamase/transpeptidase-like"/>
    <property type="match status" value="1"/>
</dbReference>
<feature type="region of interest" description="Disordered" evidence="9">
    <location>
        <begin position="671"/>
        <end position="803"/>
    </location>
</feature>
<dbReference type="Pfam" id="PF00905">
    <property type="entry name" value="Transpeptidase"/>
    <property type="match status" value="1"/>
</dbReference>
<proteinExistence type="predicted"/>
<dbReference type="InterPro" id="IPR036950">
    <property type="entry name" value="PBP_transglycosylase"/>
</dbReference>
<keyword evidence="1" id="KW-0121">Carboxypeptidase</keyword>
<feature type="domain" description="Penicillin-binding protein transpeptidase" evidence="11">
    <location>
        <begin position="335"/>
        <end position="615"/>
    </location>
</feature>
<accession>A0ABS2Z8U0</accession>
<keyword evidence="4" id="KW-0808">Transferase</keyword>
<organism evidence="13 14">
    <name type="scientific">Fictibacillus barbaricus</name>
    <dbReference type="NCBI Taxonomy" id="182136"/>
    <lineage>
        <taxon>Bacteria</taxon>
        <taxon>Bacillati</taxon>
        <taxon>Bacillota</taxon>
        <taxon>Bacilli</taxon>
        <taxon>Bacillales</taxon>
        <taxon>Fictibacillaceae</taxon>
        <taxon>Fictibacillus</taxon>
    </lineage>
</organism>
<evidence type="ECO:0000256" key="5">
    <source>
        <dbReference type="ARBA" id="ARBA00022801"/>
    </source>
</evidence>
<dbReference type="Gene3D" id="1.10.3810.10">
    <property type="entry name" value="Biosynthetic peptidoglycan transglycosylase-like"/>
    <property type="match status" value="1"/>
</dbReference>
<evidence type="ECO:0000259" key="12">
    <source>
        <dbReference type="Pfam" id="PF00912"/>
    </source>
</evidence>
<dbReference type="RefSeq" id="WP_188404402.1">
    <property type="nucleotide sequence ID" value="NZ_BMCE01000005.1"/>
</dbReference>
<keyword evidence="14" id="KW-1185">Reference proteome</keyword>
<evidence type="ECO:0000256" key="6">
    <source>
        <dbReference type="ARBA" id="ARBA00023268"/>
    </source>
</evidence>
<keyword evidence="5" id="KW-0378">Hydrolase</keyword>
<evidence type="ECO:0000313" key="13">
    <source>
        <dbReference type="EMBL" id="MBN3543972.1"/>
    </source>
</evidence>
<dbReference type="Pfam" id="PF00912">
    <property type="entry name" value="Transgly"/>
    <property type="match status" value="1"/>
</dbReference>
<dbReference type="InterPro" id="IPR001460">
    <property type="entry name" value="PCN-bd_Tpept"/>
</dbReference>
<dbReference type="SUPFAM" id="SSF53955">
    <property type="entry name" value="Lysozyme-like"/>
    <property type="match status" value="1"/>
</dbReference>
<reference evidence="13 14" key="1">
    <citation type="submission" date="2021-01" db="EMBL/GenBank/DDBJ databases">
        <title>Genome Sequencing of Type Strains.</title>
        <authorList>
            <person name="Lemaire J.F."/>
            <person name="Inderbitzin P."/>
            <person name="Collins S.B."/>
            <person name="Wespe N."/>
            <person name="Knight-Connoni V."/>
        </authorList>
    </citation>
    <scope>NUCLEOTIDE SEQUENCE [LARGE SCALE GENOMIC DNA]</scope>
    <source>
        <strain evidence="13 14">DSM 14730</strain>
    </source>
</reference>
<dbReference type="PANTHER" id="PTHR32282:SF29">
    <property type="entry name" value="PENICILLIN-BINDING PROTEIN 1A"/>
    <property type="match status" value="1"/>
</dbReference>
<evidence type="ECO:0000256" key="10">
    <source>
        <dbReference type="SAM" id="Phobius"/>
    </source>
</evidence>
<evidence type="ECO:0000259" key="11">
    <source>
        <dbReference type="Pfam" id="PF00905"/>
    </source>
</evidence>
<dbReference type="InterPro" id="IPR023346">
    <property type="entry name" value="Lysozyme-like_dom_sf"/>
</dbReference>
<feature type="compositionally biased region" description="Acidic residues" evidence="9">
    <location>
        <begin position="741"/>
        <end position="769"/>
    </location>
</feature>
<feature type="compositionally biased region" description="Low complexity" evidence="9">
    <location>
        <begin position="793"/>
        <end position="803"/>
    </location>
</feature>
<gene>
    <name evidence="13" type="ORF">JYA64_01490</name>
</gene>
<feature type="transmembrane region" description="Helical" evidence="10">
    <location>
        <begin position="21"/>
        <end position="43"/>
    </location>
</feature>
<dbReference type="Gene3D" id="3.40.710.10">
    <property type="entry name" value="DD-peptidase/beta-lactamase superfamily"/>
    <property type="match status" value="1"/>
</dbReference>
<feature type="domain" description="Glycosyl transferase family 51" evidence="12">
    <location>
        <begin position="73"/>
        <end position="242"/>
    </location>
</feature>
<comment type="catalytic activity">
    <reaction evidence="8">
        <text>[GlcNAc-(1-&gt;4)-Mur2Ac(oyl-L-Ala-gamma-D-Glu-L-Lys-D-Ala-D-Ala)](n)-di-trans,octa-cis-undecaprenyl diphosphate + beta-D-GlcNAc-(1-&gt;4)-Mur2Ac(oyl-L-Ala-gamma-D-Glu-L-Lys-D-Ala-D-Ala)-di-trans,octa-cis-undecaprenyl diphosphate = [GlcNAc-(1-&gt;4)-Mur2Ac(oyl-L-Ala-gamma-D-Glu-L-Lys-D-Ala-D-Ala)](n+1)-di-trans,octa-cis-undecaprenyl diphosphate + di-trans,octa-cis-undecaprenyl diphosphate + H(+)</text>
        <dbReference type="Rhea" id="RHEA:23708"/>
        <dbReference type="Rhea" id="RHEA-COMP:9602"/>
        <dbReference type="Rhea" id="RHEA-COMP:9603"/>
        <dbReference type="ChEBI" id="CHEBI:15378"/>
        <dbReference type="ChEBI" id="CHEBI:58405"/>
        <dbReference type="ChEBI" id="CHEBI:60033"/>
        <dbReference type="ChEBI" id="CHEBI:78435"/>
        <dbReference type="EC" id="2.4.99.28"/>
    </reaction>
</comment>
<evidence type="ECO:0000256" key="8">
    <source>
        <dbReference type="ARBA" id="ARBA00049902"/>
    </source>
</evidence>
<evidence type="ECO:0000313" key="14">
    <source>
        <dbReference type="Proteomes" id="UP001319060"/>
    </source>
</evidence>
<keyword evidence="10" id="KW-0472">Membrane</keyword>
<evidence type="ECO:0000256" key="4">
    <source>
        <dbReference type="ARBA" id="ARBA00022679"/>
    </source>
</evidence>
<sequence>MAKRTELRQRKKRSRWIRRTAIITLIFFLSSVTFGGAMIYAYVNGTPKLTDADLQDPQSSMIFDMNDEFVTYVTGSERREYTNIEDIPKLVQQAFISTEDVRFKDHRGVDVKRILGAAVANIQDGFGAEGASTITQQVVKNSVLSSDKTIERKVQEAYLAIQLEQKYSKDEILEMYLNKIYFGGGAYGVATASKTYFNKPLKDLTPAEAALLAGLPQRPSSYDPFLHPKAAEERRNTVLQLMYKNGAITKKQKDEAVRTSVTDSLVKEKSKRLKFDSFVQRVIEELKEKGISERAIYEGGLKIYTTLDPKAQAHTEKVLSTEEYVKYPNDKFKAGVALLDTKTGVVRALGGNRTSGEQDIEKGFNYATDITRQPGSTIKPILDYGPAIEKLKWSTYKQIKDEELEIDGWEAGNWDDEFHGDVSMREALVMSYNIPAIKTFMEVGSEDAVNFAKQLGIPIETAHPAYAIGGFKHGPSPLELAGAYTAFGNQGIYHKPTTLRKVTFPDGYETKYESKPVAAMHDYTAYMITDMLKDVVKRGTGTLAAIPGLEVAGKTGTTNLPEGINIEKGSSDSWFAGFTTNYTAAVWTGYDKTTAETYLTPEDQKIAKYIFKSIVGEVSKDKQTAAFKKPESVEEIYINKDTGYITKNKTGPNIAKELIVKGTSLKDLTAPVKVKTAPKKTEPKNQEKKLNDKDKKAEENEKEIEKEEEKETQKEDEQNTEPPPAKPKDDDEGDPPPPQDDNPDDPGTDPEPEEPPTEPEEPEEPEPEPDTPPTEPPPEEEDTTGTGTGAGTAGTSTSTQTTD</sequence>
<dbReference type="Proteomes" id="UP001319060">
    <property type="component" value="Unassembled WGS sequence"/>
</dbReference>
<dbReference type="InterPro" id="IPR012338">
    <property type="entry name" value="Beta-lactam/transpept-like"/>
</dbReference>
<evidence type="ECO:0000256" key="3">
    <source>
        <dbReference type="ARBA" id="ARBA00022676"/>
    </source>
</evidence>
<keyword evidence="3" id="KW-0328">Glycosyltransferase</keyword>
<keyword evidence="10" id="KW-1133">Transmembrane helix</keyword>
<keyword evidence="2" id="KW-0645">Protease</keyword>